<keyword evidence="2 8" id="KW-0812">Transmembrane</keyword>
<dbReference type="GO" id="GO:0005507">
    <property type="term" value="F:copper ion binding"/>
    <property type="evidence" value="ECO:0007669"/>
    <property type="project" value="TreeGrafter"/>
</dbReference>
<accession>A0A0W0TMB3</accession>
<feature type="transmembrane region" description="Helical" evidence="8">
    <location>
        <begin position="857"/>
        <end position="876"/>
    </location>
</feature>
<evidence type="ECO:0000256" key="1">
    <source>
        <dbReference type="ARBA" id="ARBA00004127"/>
    </source>
</evidence>
<dbReference type="GO" id="GO:0012505">
    <property type="term" value="C:endomembrane system"/>
    <property type="evidence" value="ECO:0007669"/>
    <property type="project" value="UniProtKB-SubCell"/>
</dbReference>
<feature type="region of interest" description="Disordered" evidence="7">
    <location>
        <begin position="106"/>
        <end position="241"/>
    </location>
</feature>
<keyword evidence="6 8" id="KW-0472">Membrane</keyword>
<reference evidence="10 12" key="1">
    <citation type="submission" date="2015-11" db="EMBL/GenBank/DDBJ databases">
        <title>Genomic analysis of 38 Legionella species identifies large and diverse effector repertoires.</title>
        <authorList>
            <person name="Burstein D."/>
            <person name="Amaro F."/>
            <person name="Zusman T."/>
            <person name="Lifshitz Z."/>
            <person name="Cohen O."/>
            <person name="Gilbert J.A."/>
            <person name="Pupko T."/>
            <person name="Shuman H.A."/>
            <person name="Segal G."/>
        </authorList>
    </citation>
    <scope>NUCLEOTIDE SEQUENCE [LARGE SCALE GENOMIC DNA]</scope>
    <source>
        <strain evidence="10 12">WO-44C</strain>
    </source>
</reference>
<dbReference type="PATRIC" id="fig|453.4.peg.1802"/>
<dbReference type="NCBIfam" id="TIGR01494">
    <property type="entry name" value="ATPase_P-type"/>
    <property type="match status" value="1"/>
</dbReference>
<evidence type="ECO:0000313" key="10">
    <source>
        <dbReference type="EMBL" id="KTC96730.1"/>
    </source>
</evidence>
<evidence type="ECO:0000313" key="11">
    <source>
        <dbReference type="EMBL" id="SPX60599.1"/>
    </source>
</evidence>
<evidence type="ECO:0000256" key="5">
    <source>
        <dbReference type="ARBA" id="ARBA00022989"/>
    </source>
</evidence>
<dbReference type="Gene3D" id="3.40.1110.10">
    <property type="entry name" value="Calcium-transporting ATPase, cytoplasmic domain N"/>
    <property type="match status" value="1"/>
</dbReference>
<dbReference type="Pfam" id="PF00702">
    <property type="entry name" value="Hydrolase"/>
    <property type="match status" value="1"/>
</dbReference>
<keyword evidence="11" id="KW-0378">Hydrolase</keyword>
<dbReference type="EMBL" id="UASS01000011">
    <property type="protein sequence ID" value="SPX60599.1"/>
    <property type="molecule type" value="Genomic_DNA"/>
</dbReference>
<dbReference type="STRING" id="453.Lfee_1642"/>
<dbReference type="InterPro" id="IPR036412">
    <property type="entry name" value="HAD-like_sf"/>
</dbReference>
<feature type="transmembrane region" description="Helical" evidence="8">
    <location>
        <begin position="830"/>
        <end position="851"/>
    </location>
</feature>
<evidence type="ECO:0000256" key="6">
    <source>
        <dbReference type="ARBA" id="ARBA00023136"/>
    </source>
</evidence>
<sequence length="968" mass="107505">MSFRYFRFYLSESGPYDAEELSQSLSTSEKELGFIRVSFDLTSDDPSISILCESDEEMTHHQDKWSLFFQNSHIKVKEKIEHEVLEDEERLKVRCSHEHELDCSHDHHGEHDHHKHHGKHDHHKHHGKHDHHKHHGEHDHHKHHGEHDHHKHHGEHDHHKHHDEHAQHKHHDEHAQHKHHGEHAQHKHHGEHAQHKHHGEHAQHKHHGKHAQHKHHGEHAQHKHHGKHDHHKHHDHHDHHDRHWLKAAVGLVYGVGLLTLFVAGINIPMLAYYLITGSSTLVTLYLGHRVYQSAWNAVLQRKWEMSSLYTISTLTIIAVSTVSFFVPGLPMMLESAPLILGFWHLGEAIEHTLLDKLHEKLDIRDCVSETALLKAGGERKIPVKQLVPNDIIILNKGDVIPVDGVLLQSALLYTTRIDGSPHLKQFNPGDVVKAGMCLANHMPQLEMRVTKTYQNSYLSLIAKKINKANDEKAPVELLANQILKYFVPGLLTVALVSGVVVGSLFSPVLAIQCVISVLVSACPCALSMITPMAVRIGMKKASEKGVHYKDGKTLQSASDIDTVVFDLNGTLTQGEVSVSSLFIEEKNKPLLKFIALLESKAPHPVGKTVKDYIEKQGVLIDDSLEVASPDTSHHSGIKGIISGETFMVGNRDMLRANGIDTINPPYDDNKNGTVYMVRGSEVIGQIALTDKLRADAIATVKQLQSMGKQVHICTGADLETAKQYATLLGIPLNNICANTVGVSTSDEEVSKDSYIRKLQRQGRKVAMVGDAANDLLAIGEADIGIAVESSIGDKLTKQKAGIVVQQGLLFPIATAFDVASKTKQNISQNLFVSLTYNSVITLVASGLFVALDFALNPAMGVALMVVESALVLANLYRLKHQETVSPASLPENRFESVLREETTYRVLKSLGLGPKSSVELQGVLQKEASRLPVSTAPGGWLGLFNYCTRGTGNSSEKMVMGESAVFGQ</sequence>
<dbReference type="InterPro" id="IPR023299">
    <property type="entry name" value="ATPase_P-typ_cyto_dom_N"/>
</dbReference>
<dbReference type="RefSeq" id="WP_058445692.1">
    <property type="nucleotide sequence ID" value="NZ_LNYB01000080.1"/>
</dbReference>
<protein>
    <submittedName>
        <fullName evidence="10 11">Heavy metal transporting P-type ATPase</fullName>
        <ecNumber evidence="11">3.6.3.-</ecNumber>
    </submittedName>
</protein>
<dbReference type="PANTHER" id="PTHR43520">
    <property type="entry name" value="ATP7, ISOFORM B"/>
    <property type="match status" value="1"/>
</dbReference>
<dbReference type="Proteomes" id="UP000054698">
    <property type="component" value="Unassembled WGS sequence"/>
</dbReference>
<dbReference type="SUPFAM" id="SSF81653">
    <property type="entry name" value="Calcium ATPase, transduction domain A"/>
    <property type="match status" value="1"/>
</dbReference>
<comment type="subcellular location">
    <subcellularLocation>
        <location evidence="1">Endomembrane system</location>
        <topology evidence="1">Multi-pass membrane protein</topology>
    </subcellularLocation>
</comment>
<dbReference type="GO" id="GO:0055070">
    <property type="term" value="P:copper ion homeostasis"/>
    <property type="evidence" value="ECO:0007669"/>
    <property type="project" value="TreeGrafter"/>
</dbReference>
<proteinExistence type="predicted"/>
<feature type="compositionally biased region" description="Basic residues" evidence="7">
    <location>
        <begin position="176"/>
        <end position="241"/>
    </location>
</feature>
<dbReference type="GO" id="GO:0016020">
    <property type="term" value="C:membrane"/>
    <property type="evidence" value="ECO:0007669"/>
    <property type="project" value="InterPro"/>
</dbReference>
<evidence type="ECO:0000256" key="3">
    <source>
        <dbReference type="ARBA" id="ARBA00022723"/>
    </source>
</evidence>
<dbReference type="InterPro" id="IPR023214">
    <property type="entry name" value="HAD_sf"/>
</dbReference>
<feature type="domain" description="P-type ATPase A" evidence="9">
    <location>
        <begin position="370"/>
        <end position="465"/>
    </location>
</feature>
<dbReference type="Gene3D" id="3.40.50.1000">
    <property type="entry name" value="HAD superfamily/HAD-like"/>
    <property type="match status" value="1"/>
</dbReference>
<dbReference type="Gene3D" id="2.70.150.10">
    <property type="entry name" value="Calcium-transporting ATPase, cytoplasmic transduction domain A"/>
    <property type="match status" value="1"/>
</dbReference>
<evidence type="ECO:0000256" key="8">
    <source>
        <dbReference type="SAM" id="Phobius"/>
    </source>
</evidence>
<dbReference type="InterPro" id="IPR059000">
    <property type="entry name" value="ATPase_P-type_domA"/>
</dbReference>
<keyword evidence="12" id="KW-1185">Reference proteome</keyword>
<feature type="transmembrane region" description="Helical" evidence="8">
    <location>
        <begin position="509"/>
        <end position="534"/>
    </location>
</feature>
<dbReference type="InterPro" id="IPR023298">
    <property type="entry name" value="ATPase_P-typ_TM_dom_sf"/>
</dbReference>
<dbReference type="Pfam" id="PF00122">
    <property type="entry name" value="E1-E2_ATPase"/>
    <property type="match status" value="1"/>
</dbReference>
<evidence type="ECO:0000256" key="4">
    <source>
        <dbReference type="ARBA" id="ARBA00022967"/>
    </source>
</evidence>
<dbReference type="SUPFAM" id="SSF81665">
    <property type="entry name" value="Calcium ATPase, transmembrane domain M"/>
    <property type="match status" value="1"/>
</dbReference>
<gene>
    <name evidence="11" type="primary">pacS</name>
    <name evidence="10" type="ORF">Lfee_1642</name>
    <name evidence="11" type="ORF">NCTC12022_01331</name>
</gene>
<evidence type="ECO:0000259" key="9">
    <source>
        <dbReference type="Pfam" id="PF00122"/>
    </source>
</evidence>
<dbReference type="Proteomes" id="UP000251942">
    <property type="component" value="Unassembled WGS sequence"/>
</dbReference>
<feature type="transmembrane region" description="Helical" evidence="8">
    <location>
        <begin position="270"/>
        <end position="287"/>
    </location>
</feature>
<keyword evidence="4" id="KW-1278">Translocase</keyword>
<feature type="compositionally biased region" description="Basic residues" evidence="7">
    <location>
        <begin position="113"/>
        <end position="162"/>
    </location>
</feature>
<feature type="compositionally biased region" description="Basic and acidic residues" evidence="7">
    <location>
        <begin position="163"/>
        <end position="175"/>
    </location>
</feature>
<evidence type="ECO:0000256" key="7">
    <source>
        <dbReference type="SAM" id="MobiDB-lite"/>
    </source>
</evidence>
<keyword evidence="3" id="KW-0479">Metal-binding</keyword>
<dbReference type="GO" id="GO:0005524">
    <property type="term" value="F:ATP binding"/>
    <property type="evidence" value="ECO:0007669"/>
    <property type="project" value="InterPro"/>
</dbReference>
<dbReference type="InterPro" id="IPR001757">
    <property type="entry name" value="P_typ_ATPase"/>
</dbReference>
<dbReference type="AlphaFoldDB" id="A0A0W0TMB3"/>
<dbReference type="GO" id="GO:0043682">
    <property type="term" value="F:P-type divalent copper transporter activity"/>
    <property type="evidence" value="ECO:0007669"/>
    <property type="project" value="TreeGrafter"/>
</dbReference>
<dbReference type="PANTHER" id="PTHR43520:SF8">
    <property type="entry name" value="P-TYPE CU(+) TRANSPORTER"/>
    <property type="match status" value="1"/>
</dbReference>
<keyword evidence="5 8" id="KW-1133">Transmembrane helix</keyword>
<feature type="transmembrane region" description="Helical" evidence="8">
    <location>
        <begin position="482"/>
        <end position="503"/>
    </location>
</feature>
<dbReference type="EC" id="3.6.3.-" evidence="11"/>
<evidence type="ECO:0000256" key="2">
    <source>
        <dbReference type="ARBA" id="ARBA00022692"/>
    </source>
</evidence>
<feature type="transmembrane region" description="Helical" evidence="8">
    <location>
        <begin position="308"/>
        <end position="329"/>
    </location>
</feature>
<dbReference type="GO" id="GO:0016887">
    <property type="term" value="F:ATP hydrolysis activity"/>
    <property type="evidence" value="ECO:0007669"/>
    <property type="project" value="InterPro"/>
</dbReference>
<dbReference type="Gene3D" id="1.20.1110.10">
    <property type="entry name" value="Calcium-transporting ATPase, transmembrane domain"/>
    <property type="match status" value="1"/>
</dbReference>
<dbReference type="EMBL" id="LNYB01000080">
    <property type="protein sequence ID" value="KTC96730.1"/>
    <property type="molecule type" value="Genomic_DNA"/>
</dbReference>
<organism evidence="10 12">
    <name type="scientific">Legionella feeleii</name>
    <dbReference type="NCBI Taxonomy" id="453"/>
    <lineage>
        <taxon>Bacteria</taxon>
        <taxon>Pseudomonadati</taxon>
        <taxon>Pseudomonadota</taxon>
        <taxon>Gammaproteobacteria</taxon>
        <taxon>Legionellales</taxon>
        <taxon>Legionellaceae</taxon>
        <taxon>Legionella</taxon>
    </lineage>
</organism>
<dbReference type="SUPFAM" id="SSF56784">
    <property type="entry name" value="HAD-like"/>
    <property type="match status" value="1"/>
</dbReference>
<evidence type="ECO:0000313" key="12">
    <source>
        <dbReference type="Proteomes" id="UP000054698"/>
    </source>
</evidence>
<dbReference type="PRINTS" id="PR00119">
    <property type="entry name" value="CATATPASE"/>
</dbReference>
<dbReference type="InterPro" id="IPR008250">
    <property type="entry name" value="ATPase_P-typ_transduc_dom_A_sf"/>
</dbReference>
<evidence type="ECO:0000313" key="13">
    <source>
        <dbReference type="Proteomes" id="UP000251942"/>
    </source>
</evidence>
<name>A0A0W0TMB3_9GAMM</name>
<feature type="transmembrane region" description="Helical" evidence="8">
    <location>
        <begin position="244"/>
        <end position="264"/>
    </location>
</feature>
<reference evidence="11 13" key="2">
    <citation type="submission" date="2018-06" db="EMBL/GenBank/DDBJ databases">
        <authorList>
            <consortium name="Pathogen Informatics"/>
            <person name="Doyle S."/>
        </authorList>
    </citation>
    <scope>NUCLEOTIDE SEQUENCE [LARGE SCALE GENOMIC DNA]</scope>
    <source>
        <strain evidence="11 13">NCTC12022</strain>
    </source>
</reference>